<keyword evidence="3" id="KW-0808">Transferase</keyword>
<evidence type="ECO:0000259" key="13">
    <source>
        <dbReference type="PROSITE" id="PS50011"/>
    </source>
</evidence>
<dbReference type="Pfam" id="PF00069">
    <property type="entry name" value="Pkinase"/>
    <property type="match status" value="1"/>
</dbReference>
<dbReference type="PROSITE" id="PS00107">
    <property type="entry name" value="PROTEIN_KINASE_ATP"/>
    <property type="match status" value="1"/>
</dbReference>
<evidence type="ECO:0000256" key="10">
    <source>
        <dbReference type="ARBA" id="ARBA00042858"/>
    </source>
</evidence>
<dbReference type="EMBL" id="HACM01002293">
    <property type="protein sequence ID" value="CRZ02735.1"/>
    <property type="molecule type" value="Transcribed_RNA"/>
</dbReference>
<evidence type="ECO:0000256" key="9">
    <source>
        <dbReference type="ARBA" id="ARBA00041902"/>
    </source>
</evidence>
<evidence type="ECO:0000256" key="1">
    <source>
        <dbReference type="ARBA" id="ARBA00006485"/>
    </source>
</evidence>
<sequence length="237" mass="27106">MASPVKLSNANPPTALPLQLIEQIGRGTYGTVWKAFDVDDRLVALKRLAMDKETDGFPITSVREVKVLQCVQHPNIIRLESCHTSMDGHLYRPGACVDLVFPYMEHDLAGILEQQSIQLSPSLIKYYLHEILVGLRYLHANHVMHRDIKASNILINNNGSVRIADFGLARFTDVRCQEYTNRVVTMWYRPPELFLGAQVPFFFDHPSFFLFLNVIMDQVHVDIEDIDSLYIFYVLGV</sequence>
<dbReference type="GO" id="GO:0032968">
    <property type="term" value="P:positive regulation of transcription elongation by RNA polymerase II"/>
    <property type="evidence" value="ECO:0007669"/>
    <property type="project" value="TreeGrafter"/>
</dbReference>
<evidence type="ECO:0000256" key="11">
    <source>
        <dbReference type="PROSITE-ProRule" id="PRU10141"/>
    </source>
</evidence>
<dbReference type="GO" id="GO:0030332">
    <property type="term" value="F:cyclin binding"/>
    <property type="evidence" value="ECO:0007669"/>
    <property type="project" value="TreeGrafter"/>
</dbReference>
<dbReference type="Gene3D" id="3.30.200.20">
    <property type="entry name" value="Phosphorylase Kinase, domain 1"/>
    <property type="match status" value="1"/>
</dbReference>
<evidence type="ECO:0000256" key="4">
    <source>
        <dbReference type="ARBA" id="ARBA00022741"/>
    </source>
</evidence>
<dbReference type="PROSITE" id="PS50011">
    <property type="entry name" value="PROTEIN_KINASE_DOM"/>
    <property type="match status" value="1"/>
</dbReference>
<feature type="binding site" evidence="11">
    <location>
        <position position="46"/>
    </location>
    <ligand>
        <name>ATP</name>
        <dbReference type="ChEBI" id="CHEBI:30616"/>
    </ligand>
</feature>
<evidence type="ECO:0000256" key="12">
    <source>
        <dbReference type="RuleBase" id="RU000304"/>
    </source>
</evidence>
<feature type="domain" description="Protein kinase" evidence="13">
    <location>
        <begin position="18"/>
        <end position="237"/>
    </location>
</feature>
<evidence type="ECO:0000256" key="5">
    <source>
        <dbReference type="ARBA" id="ARBA00022777"/>
    </source>
</evidence>
<dbReference type="GO" id="GO:0008024">
    <property type="term" value="C:cyclin/CDK positive transcription elongation factor complex"/>
    <property type="evidence" value="ECO:0007669"/>
    <property type="project" value="TreeGrafter"/>
</dbReference>
<evidence type="ECO:0000313" key="14">
    <source>
        <dbReference type="EMBL" id="CRZ02735.1"/>
    </source>
</evidence>
<comment type="subunit">
    <text evidence="7">May form a complex composed of at least the catalytic subunit CRK2 and a cyclin.</text>
</comment>
<evidence type="ECO:0000256" key="6">
    <source>
        <dbReference type="ARBA" id="ARBA00022840"/>
    </source>
</evidence>
<evidence type="ECO:0000256" key="2">
    <source>
        <dbReference type="ARBA" id="ARBA00022527"/>
    </source>
</evidence>
<protein>
    <recommendedName>
        <fullName evidence="8">Cyclin-dependent kinase 2 homolog</fullName>
    </recommendedName>
    <alternativeName>
        <fullName evidence="9">Cell division control protein 2 homolog</fullName>
    </alternativeName>
    <alternativeName>
        <fullName evidence="10">cdc2-related kinase 2</fullName>
    </alternativeName>
</protein>
<comment type="similarity">
    <text evidence="1">Belongs to the protein kinase superfamily. CMGC Ser/Thr protein kinase family. CDC2/CDKX subfamily.</text>
</comment>
<dbReference type="InterPro" id="IPR011009">
    <property type="entry name" value="Kinase-like_dom_sf"/>
</dbReference>
<dbReference type="PROSITE" id="PS00108">
    <property type="entry name" value="PROTEIN_KINASE_ST"/>
    <property type="match status" value="1"/>
</dbReference>
<organism evidence="14">
    <name type="scientific">Spongospora subterranea</name>
    <dbReference type="NCBI Taxonomy" id="70186"/>
    <lineage>
        <taxon>Eukaryota</taxon>
        <taxon>Sar</taxon>
        <taxon>Rhizaria</taxon>
        <taxon>Endomyxa</taxon>
        <taxon>Phytomyxea</taxon>
        <taxon>Plasmodiophorida</taxon>
        <taxon>Plasmodiophoridae</taxon>
        <taxon>Spongospora</taxon>
    </lineage>
</organism>
<evidence type="ECO:0000256" key="7">
    <source>
        <dbReference type="ARBA" id="ARBA00038543"/>
    </source>
</evidence>
<evidence type="ECO:0000256" key="3">
    <source>
        <dbReference type="ARBA" id="ARBA00022679"/>
    </source>
</evidence>
<keyword evidence="4 11" id="KW-0547">Nucleotide-binding</keyword>
<dbReference type="InterPro" id="IPR050108">
    <property type="entry name" value="CDK"/>
</dbReference>
<dbReference type="InterPro" id="IPR008271">
    <property type="entry name" value="Ser/Thr_kinase_AS"/>
</dbReference>
<name>A0A0H5QKS2_9EUKA</name>
<dbReference type="PANTHER" id="PTHR24056">
    <property type="entry name" value="CELL DIVISION PROTEIN KINASE"/>
    <property type="match status" value="1"/>
</dbReference>
<dbReference type="AlphaFoldDB" id="A0A0H5QKS2"/>
<keyword evidence="6 11" id="KW-0067">ATP-binding</keyword>
<keyword evidence="2 12" id="KW-0723">Serine/threonine-protein kinase</keyword>
<dbReference type="SMART" id="SM00220">
    <property type="entry name" value="S_TKc"/>
    <property type="match status" value="1"/>
</dbReference>
<dbReference type="GO" id="GO:0005524">
    <property type="term" value="F:ATP binding"/>
    <property type="evidence" value="ECO:0007669"/>
    <property type="project" value="UniProtKB-UniRule"/>
</dbReference>
<dbReference type="InterPro" id="IPR017441">
    <property type="entry name" value="Protein_kinase_ATP_BS"/>
</dbReference>
<dbReference type="SUPFAM" id="SSF56112">
    <property type="entry name" value="Protein kinase-like (PK-like)"/>
    <property type="match status" value="1"/>
</dbReference>
<keyword evidence="5" id="KW-0418">Kinase</keyword>
<reference evidence="14" key="1">
    <citation type="submission" date="2015-04" db="EMBL/GenBank/DDBJ databases">
        <title>The genome sequence of the plant pathogenic Rhizarian Plasmodiophora brassicae reveals insights in its biotrophic life cycle and the origin of chitin synthesis.</title>
        <authorList>
            <person name="Schwelm A."/>
            <person name="Fogelqvist J."/>
            <person name="Knaust A."/>
            <person name="Julke S."/>
            <person name="Lilja T."/>
            <person name="Dhandapani V."/>
            <person name="Bonilla-Rosso G."/>
            <person name="Karlsson M."/>
            <person name="Shevchenko A."/>
            <person name="Choi S.R."/>
            <person name="Kim H.G."/>
            <person name="Park J.Y."/>
            <person name="Lim Y.P."/>
            <person name="Ludwig-Muller J."/>
            <person name="Dixelius C."/>
        </authorList>
    </citation>
    <scope>NUCLEOTIDE SEQUENCE</scope>
    <source>
        <tissue evidence="14">Potato root galls</tissue>
    </source>
</reference>
<accession>A0A0H5QKS2</accession>
<evidence type="ECO:0000256" key="8">
    <source>
        <dbReference type="ARBA" id="ARBA00039612"/>
    </source>
</evidence>
<dbReference type="Gene3D" id="1.10.510.10">
    <property type="entry name" value="Transferase(Phosphotransferase) domain 1"/>
    <property type="match status" value="1"/>
</dbReference>
<dbReference type="PANTHER" id="PTHR24056:SF546">
    <property type="entry name" value="CYCLIN-DEPENDENT KINASE 12"/>
    <property type="match status" value="1"/>
</dbReference>
<dbReference type="InterPro" id="IPR000719">
    <property type="entry name" value="Prot_kinase_dom"/>
</dbReference>
<proteinExistence type="inferred from homology"/>
<dbReference type="GO" id="GO:0008353">
    <property type="term" value="F:RNA polymerase II CTD heptapeptide repeat kinase activity"/>
    <property type="evidence" value="ECO:0007669"/>
    <property type="project" value="TreeGrafter"/>
</dbReference>